<organism evidence="6 7">
    <name type="scientific">Geoanaerobacter pelophilus</name>
    <dbReference type="NCBI Taxonomy" id="60036"/>
    <lineage>
        <taxon>Bacteria</taxon>
        <taxon>Pseudomonadati</taxon>
        <taxon>Thermodesulfobacteriota</taxon>
        <taxon>Desulfuromonadia</taxon>
        <taxon>Geobacterales</taxon>
        <taxon>Geobacteraceae</taxon>
        <taxon>Geoanaerobacter</taxon>
    </lineage>
</organism>
<dbReference type="InterPro" id="IPR000653">
    <property type="entry name" value="DegT/StrS_aminotransferase"/>
</dbReference>
<dbReference type="SUPFAM" id="SSF53383">
    <property type="entry name" value="PLP-dependent transferases"/>
    <property type="match status" value="1"/>
</dbReference>
<dbReference type="Pfam" id="PF01041">
    <property type="entry name" value="DegT_DnrJ_EryC1"/>
    <property type="match status" value="1"/>
</dbReference>
<gene>
    <name evidence="6" type="ORF">KI809_13460</name>
</gene>
<dbReference type="PIRSF" id="PIRSF000390">
    <property type="entry name" value="PLP_StrS"/>
    <property type="match status" value="1"/>
</dbReference>
<evidence type="ECO:0000256" key="3">
    <source>
        <dbReference type="PIRSR" id="PIRSR000390-1"/>
    </source>
</evidence>
<name>A0AAW4L359_9BACT</name>
<dbReference type="Gene3D" id="3.90.1150.10">
    <property type="entry name" value="Aspartate Aminotransferase, domain 1"/>
    <property type="match status" value="1"/>
</dbReference>
<comment type="caution">
    <text evidence="6">The sequence shown here is derived from an EMBL/GenBank/DDBJ whole genome shotgun (WGS) entry which is preliminary data.</text>
</comment>
<keyword evidence="6" id="KW-0032">Aminotransferase</keyword>
<dbReference type="InterPro" id="IPR015422">
    <property type="entry name" value="PyrdxlP-dep_Trfase_small"/>
</dbReference>
<dbReference type="Gene3D" id="3.40.640.10">
    <property type="entry name" value="Type I PLP-dependent aspartate aminotransferase-like (Major domain)"/>
    <property type="match status" value="1"/>
</dbReference>
<feature type="active site" description="Proton acceptor" evidence="3">
    <location>
        <position position="192"/>
    </location>
</feature>
<dbReference type="InterPro" id="IPR015424">
    <property type="entry name" value="PyrdxlP-dep_Trfase"/>
</dbReference>
<reference evidence="6 7" key="1">
    <citation type="submission" date="2021-05" db="EMBL/GenBank/DDBJ databases">
        <title>The draft genome of Geobacter pelophilus DSM 12255.</title>
        <authorList>
            <person name="Xu Z."/>
            <person name="Masuda Y."/>
            <person name="Itoh H."/>
            <person name="Senoo K."/>
        </authorList>
    </citation>
    <scope>NUCLEOTIDE SEQUENCE [LARGE SCALE GENOMIC DNA]</scope>
    <source>
        <strain evidence="6 7">DSM 12255</strain>
    </source>
</reference>
<comment type="similarity">
    <text evidence="2 5">Belongs to the DegT/DnrJ/EryC1 family.</text>
</comment>
<dbReference type="Proteomes" id="UP000811899">
    <property type="component" value="Unassembled WGS sequence"/>
</dbReference>
<dbReference type="GO" id="GO:0000271">
    <property type="term" value="P:polysaccharide biosynthetic process"/>
    <property type="evidence" value="ECO:0007669"/>
    <property type="project" value="TreeGrafter"/>
</dbReference>
<dbReference type="InterPro" id="IPR015421">
    <property type="entry name" value="PyrdxlP-dep_Trfase_major"/>
</dbReference>
<evidence type="ECO:0000313" key="6">
    <source>
        <dbReference type="EMBL" id="MBT0665308.1"/>
    </source>
</evidence>
<dbReference type="CDD" id="cd00616">
    <property type="entry name" value="AHBA_syn"/>
    <property type="match status" value="1"/>
</dbReference>
<evidence type="ECO:0000256" key="4">
    <source>
        <dbReference type="PIRSR" id="PIRSR000390-2"/>
    </source>
</evidence>
<proteinExistence type="inferred from homology"/>
<feature type="modified residue" description="N6-(pyridoxal phosphate)lysine" evidence="4">
    <location>
        <position position="192"/>
    </location>
</feature>
<keyword evidence="1 4" id="KW-0663">Pyridoxal phosphate</keyword>
<dbReference type="PANTHER" id="PTHR30244:SF36">
    <property type="entry name" value="3-OXO-GLUCOSE-6-PHOSPHATE:GLUTAMATE AMINOTRANSFERASE"/>
    <property type="match status" value="1"/>
</dbReference>
<evidence type="ECO:0000256" key="5">
    <source>
        <dbReference type="RuleBase" id="RU004508"/>
    </source>
</evidence>
<dbReference type="RefSeq" id="WP_214172079.1">
    <property type="nucleotide sequence ID" value="NZ_JAHCVJ010000005.1"/>
</dbReference>
<dbReference type="EMBL" id="JAHCVJ010000005">
    <property type="protein sequence ID" value="MBT0665308.1"/>
    <property type="molecule type" value="Genomic_DNA"/>
</dbReference>
<dbReference type="GO" id="GO:0030170">
    <property type="term" value="F:pyridoxal phosphate binding"/>
    <property type="evidence" value="ECO:0007669"/>
    <property type="project" value="TreeGrafter"/>
</dbReference>
<sequence>MSKSDAAPVRYWDYLDDYSTFREQYLALADTVFSSGRLILGDRVAAFEKNFAGYCGATSGIGVNSGTDALFLALKALDIGPGDEVITVANTAIPTVAAIRAVGASPVFVDVEEDTCLMAASEVESVISPRTRCLLPVHLFGQAVAMEPLLEIARDRNLYLVEDCAQAAGAEYLGRKVGSFGAIGAFSFYPTKVLGAFGDAGMMVTSDAGLEARLRRLRFYGIDADYHSEEEGYNSRLDEIQAALLDFRLAKLDSDVSRRREIAAAYDRGLAGIEGITLPVEREGRRHQYYLYTIRSSHRDQLKAYLADLGIETRINYPTPIHLMRGYRFLGYEAGSLPVTERLAGEILSLPMYPQLTEAEVDRVVAAVRMFKP</sequence>
<protein>
    <submittedName>
        <fullName evidence="6">DegT/DnrJ/EryC1/StrS family aminotransferase</fullName>
    </submittedName>
</protein>
<evidence type="ECO:0000256" key="1">
    <source>
        <dbReference type="ARBA" id="ARBA00022898"/>
    </source>
</evidence>
<accession>A0AAW4L359</accession>
<keyword evidence="7" id="KW-1185">Reference proteome</keyword>
<dbReference type="PANTHER" id="PTHR30244">
    <property type="entry name" value="TRANSAMINASE"/>
    <property type="match status" value="1"/>
</dbReference>
<evidence type="ECO:0000313" key="7">
    <source>
        <dbReference type="Proteomes" id="UP000811899"/>
    </source>
</evidence>
<dbReference type="AlphaFoldDB" id="A0AAW4L359"/>
<keyword evidence="6" id="KW-0808">Transferase</keyword>
<dbReference type="GO" id="GO:0008483">
    <property type="term" value="F:transaminase activity"/>
    <property type="evidence" value="ECO:0007669"/>
    <property type="project" value="UniProtKB-KW"/>
</dbReference>
<evidence type="ECO:0000256" key="2">
    <source>
        <dbReference type="ARBA" id="ARBA00037999"/>
    </source>
</evidence>